<organism evidence="8 9">
    <name type="scientific">Oesophagostomum dentatum</name>
    <name type="common">Nodular worm</name>
    <dbReference type="NCBI Taxonomy" id="61180"/>
    <lineage>
        <taxon>Eukaryota</taxon>
        <taxon>Metazoa</taxon>
        <taxon>Ecdysozoa</taxon>
        <taxon>Nematoda</taxon>
        <taxon>Chromadorea</taxon>
        <taxon>Rhabditida</taxon>
        <taxon>Rhabditina</taxon>
        <taxon>Rhabditomorpha</taxon>
        <taxon>Strongyloidea</taxon>
        <taxon>Strongylidae</taxon>
        <taxon>Oesophagostomum</taxon>
    </lineage>
</organism>
<dbReference type="CDD" id="cd03784">
    <property type="entry name" value="GT1_Gtf-like"/>
    <property type="match status" value="1"/>
</dbReference>
<dbReference type="PANTHER" id="PTHR48043">
    <property type="entry name" value="EG:EG0003.4 PROTEIN-RELATED"/>
    <property type="match status" value="1"/>
</dbReference>
<dbReference type="EMBL" id="KN563607">
    <property type="protein sequence ID" value="KHJ85514.1"/>
    <property type="molecule type" value="Genomic_DNA"/>
</dbReference>
<evidence type="ECO:0000256" key="7">
    <source>
        <dbReference type="RuleBase" id="RU362059"/>
    </source>
</evidence>
<dbReference type="GO" id="GO:0015020">
    <property type="term" value="F:glucuronosyltransferase activity"/>
    <property type="evidence" value="ECO:0007669"/>
    <property type="project" value="UniProtKB-EC"/>
</dbReference>
<sequence>MEKGKKGVIIVSLGTIAPFHSLPDKVRTGFANVIRSMPDYHFIVKIEADDNTTKALFKGVTNCDFIEWLPQKDILAHPRLKLFVMHGGINGLAEALLRGVPVVVIPMFADQFRNGRNVEKRGVGKVGRDPS</sequence>
<comment type="catalytic activity">
    <reaction evidence="5 7">
        <text>glucuronate acceptor + UDP-alpha-D-glucuronate = acceptor beta-D-glucuronoside + UDP + H(+)</text>
        <dbReference type="Rhea" id="RHEA:21032"/>
        <dbReference type="ChEBI" id="CHEBI:15378"/>
        <dbReference type="ChEBI" id="CHEBI:58052"/>
        <dbReference type="ChEBI" id="CHEBI:58223"/>
        <dbReference type="ChEBI" id="CHEBI:132367"/>
        <dbReference type="ChEBI" id="CHEBI:132368"/>
        <dbReference type="EC" id="2.4.1.17"/>
    </reaction>
</comment>
<dbReference type="OrthoDB" id="5835829at2759"/>
<keyword evidence="4" id="KW-0732">Signal</keyword>
<dbReference type="PROSITE" id="PS00375">
    <property type="entry name" value="UDPGT"/>
    <property type="match status" value="1"/>
</dbReference>
<name>A0A0B1SKR7_OESDE</name>
<gene>
    <name evidence="8" type="ORF">OESDEN_14757</name>
</gene>
<dbReference type="GO" id="GO:0016020">
    <property type="term" value="C:membrane"/>
    <property type="evidence" value="ECO:0007669"/>
    <property type="project" value="UniProtKB-SubCell"/>
</dbReference>
<keyword evidence="9" id="KW-1185">Reference proteome</keyword>
<dbReference type="EC" id="2.4.1.17" evidence="7"/>
<comment type="similarity">
    <text evidence="1 6">Belongs to the UDP-glycosyltransferase family.</text>
</comment>
<keyword evidence="2 6" id="KW-0328">Glycosyltransferase</keyword>
<evidence type="ECO:0000256" key="5">
    <source>
        <dbReference type="ARBA" id="ARBA00047475"/>
    </source>
</evidence>
<proteinExistence type="inferred from homology"/>
<evidence type="ECO:0000256" key="3">
    <source>
        <dbReference type="ARBA" id="ARBA00022679"/>
    </source>
</evidence>
<protein>
    <recommendedName>
        <fullName evidence="7">UDP-glucuronosyltransferase</fullName>
        <ecNumber evidence="7">2.4.1.17</ecNumber>
    </recommendedName>
</protein>
<dbReference type="SUPFAM" id="SSF53756">
    <property type="entry name" value="UDP-Glycosyltransferase/glycogen phosphorylase"/>
    <property type="match status" value="1"/>
</dbReference>
<keyword evidence="3 6" id="KW-0808">Transferase</keyword>
<evidence type="ECO:0000313" key="9">
    <source>
        <dbReference type="Proteomes" id="UP000053660"/>
    </source>
</evidence>
<dbReference type="InterPro" id="IPR035595">
    <property type="entry name" value="UDP_glycos_trans_CS"/>
</dbReference>
<comment type="subcellular location">
    <subcellularLocation>
        <location evidence="7">Membrane</location>
        <topology evidence="7">Single-pass membrane protein</topology>
    </subcellularLocation>
</comment>
<accession>A0A0B1SKR7</accession>
<dbReference type="FunFam" id="3.40.50.2000:FF:000021">
    <property type="entry name" value="UDP-glucuronosyltransferase"/>
    <property type="match status" value="1"/>
</dbReference>
<evidence type="ECO:0000256" key="1">
    <source>
        <dbReference type="ARBA" id="ARBA00009995"/>
    </source>
</evidence>
<dbReference type="Gene3D" id="3.40.50.2000">
    <property type="entry name" value="Glycogen Phosphorylase B"/>
    <property type="match status" value="1"/>
</dbReference>
<reference evidence="8 9" key="1">
    <citation type="submission" date="2014-03" db="EMBL/GenBank/DDBJ databases">
        <title>Draft genome of the hookworm Oesophagostomum dentatum.</title>
        <authorList>
            <person name="Mitreva M."/>
        </authorList>
    </citation>
    <scope>NUCLEOTIDE SEQUENCE [LARGE SCALE GENOMIC DNA]</scope>
    <source>
        <strain evidence="8 9">OD-Hann</strain>
    </source>
</reference>
<dbReference type="Proteomes" id="UP000053660">
    <property type="component" value="Unassembled WGS sequence"/>
</dbReference>
<evidence type="ECO:0000256" key="2">
    <source>
        <dbReference type="ARBA" id="ARBA00022676"/>
    </source>
</evidence>
<dbReference type="InterPro" id="IPR002213">
    <property type="entry name" value="UDP_glucos_trans"/>
</dbReference>
<evidence type="ECO:0000256" key="4">
    <source>
        <dbReference type="ARBA" id="ARBA00022729"/>
    </source>
</evidence>
<dbReference type="Pfam" id="PF00201">
    <property type="entry name" value="UDPGT"/>
    <property type="match status" value="1"/>
</dbReference>
<dbReference type="AlphaFoldDB" id="A0A0B1SKR7"/>
<dbReference type="PANTHER" id="PTHR48043:SF143">
    <property type="entry name" value="UDP-GLUCURONOSYLTRANSFERASE"/>
    <property type="match status" value="1"/>
</dbReference>
<evidence type="ECO:0000313" key="8">
    <source>
        <dbReference type="EMBL" id="KHJ85514.1"/>
    </source>
</evidence>
<dbReference type="InterPro" id="IPR050271">
    <property type="entry name" value="UDP-glycosyltransferase"/>
</dbReference>
<evidence type="ECO:0000256" key="6">
    <source>
        <dbReference type="RuleBase" id="RU003718"/>
    </source>
</evidence>